<feature type="region of interest" description="Disordered" evidence="1">
    <location>
        <begin position="22"/>
        <end position="106"/>
    </location>
</feature>
<name>A0A9W9YDU8_9CNID</name>
<protein>
    <submittedName>
        <fullName evidence="2">Uncharacterized protein</fullName>
    </submittedName>
</protein>
<feature type="compositionally biased region" description="Polar residues" evidence="1">
    <location>
        <begin position="466"/>
        <end position="482"/>
    </location>
</feature>
<feature type="compositionally biased region" description="Polar residues" evidence="1">
    <location>
        <begin position="435"/>
        <end position="444"/>
    </location>
</feature>
<feature type="compositionally biased region" description="Basic and acidic residues" evidence="1">
    <location>
        <begin position="96"/>
        <end position="106"/>
    </location>
</feature>
<evidence type="ECO:0000256" key="1">
    <source>
        <dbReference type="SAM" id="MobiDB-lite"/>
    </source>
</evidence>
<dbReference type="Proteomes" id="UP001163046">
    <property type="component" value="Unassembled WGS sequence"/>
</dbReference>
<dbReference type="OrthoDB" id="10528017at2759"/>
<dbReference type="AlphaFoldDB" id="A0A9W9YDU8"/>
<feature type="compositionally biased region" description="Low complexity" evidence="1">
    <location>
        <begin position="483"/>
        <end position="494"/>
    </location>
</feature>
<keyword evidence="3" id="KW-1185">Reference proteome</keyword>
<dbReference type="EMBL" id="MU827782">
    <property type="protein sequence ID" value="KAJ7336479.1"/>
    <property type="molecule type" value="Genomic_DNA"/>
</dbReference>
<feature type="region of interest" description="Disordered" evidence="1">
    <location>
        <begin position="119"/>
        <end position="148"/>
    </location>
</feature>
<feature type="compositionally biased region" description="Low complexity" evidence="1">
    <location>
        <begin position="119"/>
        <end position="130"/>
    </location>
</feature>
<feature type="compositionally biased region" description="Polar residues" evidence="1">
    <location>
        <begin position="504"/>
        <end position="536"/>
    </location>
</feature>
<evidence type="ECO:0000313" key="3">
    <source>
        <dbReference type="Proteomes" id="UP001163046"/>
    </source>
</evidence>
<proteinExistence type="predicted"/>
<accession>A0A9W9YDU8</accession>
<feature type="region of interest" description="Disordered" evidence="1">
    <location>
        <begin position="409"/>
        <end position="633"/>
    </location>
</feature>
<gene>
    <name evidence="2" type="ORF">OS493_011680</name>
</gene>
<reference evidence="2" key="1">
    <citation type="submission" date="2023-01" db="EMBL/GenBank/DDBJ databases">
        <title>Genome assembly of the deep-sea coral Lophelia pertusa.</title>
        <authorList>
            <person name="Herrera S."/>
            <person name="Cordes E."/>
        </authorList>
    </citation>
    <scope>NUCLEOTIDE SEQUENCE</scope>
    <source>
        <strain evidence="2">USNM1676648</strain>
        <tissue evidence="2">Polyp</tissue>
    </source>
</reference>
<feature type="compositionally biased region" description="Basic and acidic residues" evidence="1">
    <location>
        <begin position="622"/>
        <end position="633"/>
    </location>
</feature>
<organism evidence="2 3">
    <name type="scientific">Desmophyllum pertusum</name>
    <dbReference type="NCBI Taxonomy" id="174260"/>
    <lineage>
        <taxon>Eukaryota</taxon>
        <taxon>Metazoa</taxon>
        <taxon>Cnidaria</taxon>
        <taxon>Anthozoa</taxon>
        <taxon>Hexacorallia</taxon>
        <taxon>Scleractinia</taxon>
        <taxon>Caryophylliina</taxon>
        <taxon>Caryophylliidae</taxon>
        <taxon>Desmophyllum</taxon>
    </lineage>
</organism>
<sequence length="651" mass="71714">MEDQRGELKGNLELPDFLKIPANHKPAQSNDNFKVPYAPPPPPAFRTVERNFTRPAVNKTLSTPVGSNPPDKMDLMQELSAKLSKRTEPTKNNSSPKEKVERHTEQNELLLDYNFNSRPQPQQEQTAQAAVNTEVKQKRSARPRSSTDTAVYTVEAAHGMRVETGNRPQPMADAEPRKNVAHVHPSIRPQASQPVTVNSLRGMHYATNPRRNTADQGIYYRPNNAVSAKPQTVSRMSSKSNQNLRDTAPAIYDMKPGSNHEGTRMKGYDDSVKYSTAPVDIPAPRKLVSAYSLPEVNSQKAEVHIPTEGGPPPVPRRTVSNMAMDRRPRPKPITNPDELLAGLENTPVSRSNASPPDKVESPPNQNMMMRVGSPLPPPPTPPSEAMYELNIADFSPPPSICESPEKISRLSEYRPNSSSFAQTSASQSSTTSQARTNSGSSATYTGPVAYVNMSGKDVQRQRTGDNRTMNYNKQPITPNIRISNVNASNSTNSTQRARGEDRVNASSQRHTPTSVKPTVSSNSLNKTVTPSSTNERTLVEESPSENATPYTGHRPSMDNTAKRLIHNTGSVPRTRNTEPGNTGSVPRTRNAEPGNTGSVPRTRNTEPGNTESVPRTWNTEPGMRKGRQDSEIPKLDPYVTYEKEDLRITFV</sequence>
<feature type="region of interest" description="Disordered" evidence="1">
    <location>
        <begin position="301"/>
        <end position="385"/>
    </location>
</feature>
<comment type="caution">
    <text evidence="2">The sequence shown here is derived from an EMBL/GenBank/DDBJ whole genome shotgun (WGS) entry which is preliminary data.</text>
</comment>
<feature type="compositionally biased region" description="Polar residues" evidence="1">
    <location>
        <begin position="567"/>
        <end position="619"/>
    </location>
</feature>
<evidence type="ECO:0000313" key="2">
    <source>
        <dbReference type="EMBL" id="KAJ7336479.1"/>
    </source>
</evidence>
<feature type="compositionally biased region" description="Low complexity" evidence="1">
    <location>
        <begin position="417"/>
        <end position="434"/>
    </location>
</feature>